<evidence type="ECO:0000256" key="1">
    <source>
        <dbReference type="SAM" id="Phobius"/>
    </source>
</evidence>
<dbReference type="EMBL" id="JRYR02000002">
    <property type="protein sequence ID" value="OHX64704.1"/>
    <property type="molecule type" value="Genomic_DNA"/>
</dbReference>
<keyword evidence="1" id="KW-0812">Transmembrane</keyword>
<dbReference type="RefSeq" id="WP_044217335.1">
    <property type="nucleotide sequence ID" value="NZ_JRYR02000002.1"/>
</dbReference>
<feature type="transmembrane region" description="Helical" evidence="1">
    <location>
        <begin position="50"/>
        <end position="71"/>
    </location>
</feature>
<name>A0A1S1YUJ8_FLAPC</name>
<proteinExistence type="predicted"/>
<dbReference type="Proteomes" id="UP000179797">
    <property type="component" value="Unassembled WGS sequence"/>
</dbReference>
<protein>
    <recommendedName>
        <fullName evidence="4">Phage abortive infection protein</fullName>
    </recommendedName>
</protein>
<gene>
    <name evidence="2" type="ORF">NH26_24385</name>
</gene>
<dbReference type="InterPro" id="IPR031709">
    <property type="entry name" value="PutAbiC"/>
</dbReference>
<dbReference type="AlphaFoldDB" id="A0A1S1YUJ8"/>
<reference evidence="2 3" key="1">
    <citation type="journal article" date="2012" name="Int. J. Syst. Evol. Microbiol.">
        <title>Flammeovirga pacifica sp. nov., isolated from deep-sea sediment.</title>
        <authorList>
            <person name="Xu H."/>
            <person name="Fu Y."/>
            <person name="Yang N."/>
            <person name="Ding Z."/>
            <person name="Lai Q."/>
            <person name="Zeng R."/>
        </authorList>
    </citation>
    <scope>NUCLEOTIDE SEQUENCE [LARGE SCALE GENOMIC DNA]</scope>
    <source>
        <strain evidence="3">DSM 24597 / LMG 26175 / WPAGA1</strain>
    </source>
</reference>
<organism evidence="2 3">
    <name type="scientific">Flammeovirga pacifica</name>
    <dbReference type="NCBI Taxonomy" id="915059"/>
    <lineage>
        <taxon>Bacteria</taxon>
        <taxon>Pseudomonadati</taxon>
        <taxon>Bacteroidota</taxon>
        <taxon>Cytophagia</taxon>
        <taxon>Cytophagales</taxon>
        <taxon>Flammeovirgaceae</taxon>
        <taxon>Flammeovirga</taxon>
    </lineage>
</organism>
<evidence type="ECO:0000313" key="2">
    <source>
        <dbReference type="EMBL" id="OHX64704.1"/>
    </source>
</evidence>
<sequence>MIKLLKKINISLTLSVFLALTGIALMLVFFMDYHLYESYIGVDMEVLSKYGSFMAGTIGPIFSLVGFILIYETIKWQKKLFERQQFEVKFFEMMKYHRENVELLRHKDPSSEEPITRKGREVFITLYQQCHQLQKEVEECLPKGEEQNEKEFHELTLNITYLIFHFGLQEHSKDALISILSKYIPLHSDNLISTLKNKKCKYNKELPFYVGHQSKLGNYFRHLYHTIKYVDQTKFLTVEEKQSFIKMLRAQFTTYEQAIIFYNAMSALGKKWRENQWIEKYELIKNIPPKFLGVIDPKTFFEMRFEYEGL</sequence>
<dbReference type="Pfam" id="PF16872">
    <property type="entry name" value="putAbiC"/>
    <property type="match status" value="1"/>
</dbReference>
<keyword evidence="3" id="KW-1185">Reference proteome</keyword>
<dbReference type="OrthoDB" id="6678638at2"/>
<keyword evidence="1" id="KW-0472">Membrane</keyword>
<feature type="transmembrane region" description="Helical" evidence="1">
    <location>
        <begin position="12"/>
        <end position="30"/>
    </location>
</feature>
<accession>A0A1S1YUJ8</accession>
<comment type="caution">
    <text evidence="2">The sequence shown here is derived from an EMBL/GenBank/DDBJ whole genome shotgun (WGS) entry which is preliminary data.</text>
</comment>
<keyword evidence="1" id="KW-1133">Transmembrane helix</keyword>
<evidence type="ECO:0000313" key="3">
    <source>
        <dbReference type="Proteomes" id="UP000179797"/>
    </source>
</evidence>
<evidence type="ECO:0008006" key="4">
    <source>
        <dbReference type="Google" id="ProtNLM"/>
    </source>
</evidence>
<dbReference type="STRING" id="915059.NH26_24385"/>